<dbReference type="PROSITE" id="PS50102">
    <property type="entry name" value="RRM"/>
    <property type="match status" value="1"/>
</dbReference>
<gene>
    <name evidence="4" type="ORF">BDV28DRAFT_149336</name>
</gene>
<dbReference type="EMBL" id="ML739141">
    <property type="protein sequence ID" value="KAE8352144.1"/>
    <property type="molecule type" value="Genomic_DNA"/>
</dbReference>
<evidence type="ECO:0000256" key="2">
    <source>
        <dbReference type="SAM" id="MobiDB-lite"/>
    </source>
</evidence>
<reference evidence="5" key="1">
    <citation type="submission" date="2019-04" db="EMBL/GenBank/DDBJ databases">
        <title>Friends and foes A comparative genomics studyof 23 Aspergillus species from section Flavi.</title>
        <authorList>
            <consortium name="DOE Joint Genome Institute"/>
            <person name="Kjaerbolling I."/>
            <person name="Vesth T."/>
            <person name="Frisvad J.C."/>
            <person name="Nybo J.L."/>
            <person name="Theobald S."/>
            <person name="Kildgaard S."/>
            <person name="Isbrandt T."/>
            <person name="Kuo A."/>
            <person name="Sato A."/>
            <person name="Lyhne E.K."/>
            <person name="Kogle M.E."/>
            <person name="Wiebenga A."/>
            <person name="Kun R.S."/>
            <person name="Lubbers R.J."/>
            <person name="Makela M.R."/>
            <person name="Barry K."/>
            <person name="Chovatia M."/>
            <person name="Clum A."/>
            <person name="Daum C."/>
            <person name="Haridas S."/>
            <person name="He G."/>
            <person name="LaButti K."/>
            <person name="Lipzen A."/>
            <person name="Mondo S."/>
            <person name="Riley R."/>
            <person name="Salamov A."/>
            <person name="Simmons B.A."/>
            <person name="Magnuson J.K."/>
            <person name="Henrissat B."/>
            <person name="Mortensen U.H."/>
            <person name="Larsen T.O."/>
            <person name="Devries R.P."/>
            <person name="Grigoriev I.V."/>
            <person name="Machida M."/>
            <person name="Baker S.E."/>
            <person name="Andersen M.R."/>
        </authorList>
    </citation>
    <scope>NUCLEOTIDE SEQUENCE [LARGE SCALE GENOMIC DNA]</scope>
    <source>
        <strain evidence="5">CBS 553.77</strain>
    </source>
</reference>
<feature type="domain" description="RRM" evidence="3">
    <location>
        <begin position="31"/>
        <end position="111"/>
    </location>
</feature>
<organism evidence="4 5">
    <name type="scientific">Aspergillus coremiiformis</name>
    <dbReference type="NCBI Taxonomy" id="138285"/>
    <lineage>
        <taxon>Eukaryota</taxon>
        <taxon>Fungi</taxon>
        <taxon>Dikarya</taxon>
        <taxon>Ascomycota</taxon>
        <taxon>Pezizomycotina</taxon>
        <taxon>Eurotiomycetes</taxon>
        <taxon>Eurotiomycetidae</taxon>
        <taxon>Eurotiales</taxon>
        <taxon>Aspergillaceae</taxon>
        <taxon>Aspergillus</taxon>
        <taxon>Aspergillus subgen. Circumdati</taxon>
    </lineage>
</organism>
<dbReference type="Proteomes" id="UP000327118">
    <property type="component" value="Unassembled WGS sequence"/>
</dbReference>
<dbReference type="SUPFAM" id="SSF54928">
    <property type="entry name" value="RNA-binding domain, RBD"/>
    <property type="match status" value="1"/>
</dbReference>
<dbReference type="InterPro" id="IPR050907">
    <property type="entry name" value="SRSF"/>
</dbReference>
<evidence type="ECO:0000259" key="3">
    <source>
        <dbReference type="PROSITE" id="PS50102"/>
    </source>
</evidence>
<dbReference type="Gene3D" id="3.30.70.330">
    <property type="match status" value="1"/>
</dbReference>
<accession>A0A5N6Z395</accession>
<feature type="compositionally biased region" description="Low complexity" evidence="2">
    <location>
        <begin position="263"/>
        <end position="272"/>
    </location>
</feature>
<dbReference type="Pfam" id="PF00076">
    <property type="entry name" value="RRM_1"/>
    <property type="match status" value="1"/>
</dbReference>
<sequence length="369" mass="41868">MSANDVQQAPHPFSTDRASFLNAQRRFGVAARVFVGNISVEVEGTVVEQDLGRLFRVYGPCYVSLRFNGLKNLPNAFVQFEHPEHANAAVTALDRQGELHGRLLRVEMATGHSNTAPAGPQMQRAHSMPPMPPNMSYEQHAYNMFYEQQAQYMAYWQQAQYTPYWQHPSYMPHWQQPPYMPPWPQPPYMPPWPQPQDMPPWPQPQDMTNWGTYPTHHHMPPWNGMYQPAQQQAVMPPQVETDNSSNHGPADGETSPVEEHPPSSQQNKTDSSSDTDKGSDQSMKKPNNPGEEDTPPLTPMTDAPDQPTNNEDESKKEEEPATPAASHQAVPRLLPNLKRLRRNSWPSSKQFADGLTMEEHVLNGMKNYE</sequence>
<keyword evidence="1" id="KW-0694">RNA-binding</keyword>
<feature type="region of interest" description="Disordered" evidence="2">
    <location>
        <begin position="230"/>
        <end position="347"/>
    </location>
</feature>
<evidence type="ECO:0000256" key="1">
    <source>
        <dbReference type="PROSITE-ProRule" id="PRU00176"/>
    </source>
</evidence>
<proteinExistence type="predicted"/>
<dbReference type="AlphaFoldDB" id="A0A5N6Z395"/>
<evidence type="ECO:0000313" key="4">
    <source>
        <dbReference type="EMBL" id="KAE8352144.1"/>
    </source>
</evidence>
<name>A0A5N6Z395_9EURO</name>
<dbReference type="InterPro" id="IPR000504">
    <property type="entry name" value="RRM_dom"/>
</dbReference>
<dbReference type="InterPro" id="IPR012677">
    <property type="entry name" value="Nucleotide-bd_a/b_plait_sf"/>
</dbReference>
<feature type="compositionally biased region" description="Basic and acidic residues" evidence="2">
    <location>
        <begin position="274"/>
        <end position="283"/>
    </location>
</feature>
<dbReference type="SMART" id="SM00360">
    <property type="entry name" value="RRM"/>
    <property type="match status" value="1"/>
</dbReference>
<evidence type="ECO:0000313" key="5">
    <source>
        <dbReference type="Proteomes" id="UP000327118"/>
    </source>
</evidence>
<dbReference type="OrthoDB" id="410044at2759"/>
<dbReference type="InterPro" id="IPR035979">
    <property type="entry name" value="RBD_domain_sf"/>
</dbReference>
<dbReference type="GO" id="GO:0003723">
    <property type="term" value="F:RNA binding"/>
    <property type="evidence" value="ECO:0007669"/>
    <property type="project" value="UniProtKB-UniRule"/>
</dbReference>
<feature type="compositionally biased region" description="Low complexity" evidence="2">
    <location>
        <begin position="230"/>
        <end position="239"/>
    </location>
</feature>
<dbReference type="PANTHER" id="PTHR23147">
    <property type="entry name" value="SERINE/ARGININE RICH SPLICING FACTOR"/>
    <property type="match status" value="1"/>
</dbReference>
<protein>
    <recommendedName>
        <fullName evidence="3">RRM domain-containing protein</fullName>
    </recommendedName>
</protein>
<dbReference type="CDD" id="cd00590">
    <property type="entry name" value="RRM_SF"/>
    <property type="match status" value="1"/>
</dbReference>
<keyword evidence="5" id="KW-1185">Reference proteome</keyword>